<dbReference type="PANTHER" id="PTHR31964">
    <property type="entry name" value="ADENINE NUCLEOTIDE ALPHA HYDROLASES-LIKE SUPERFAMILY PROTEIN"/>
    <property type="match status" value="1"/>
</dbReference>
<dbReference type="Gene3D" id="3.40.50.620">
    <property type="entry name" value="HUPs"/>
    <property type="match status" value="2"/>
</dbReference>
<dbReference type="PRINTS" id="PR01438">
    <property type="entry name" value="UNVRSLSTRESS"/>
</dbReference>
<protein>
    <submittedName>
        <fullName evidence="3">Nucleotide-binding universal stress UspA family protein</fullName>
    </submittedName>
</protein>
<evidence type="ECO:0000256" key="1">
    <source>
        <dbReference type="ARBA" id="ARBA00008791"/>
    </source>
</evidence>
<sequence length="296" mass="31140">MNIDVGRRVVTVGVDGSECALRAVRWGAAEAARRGAALRLVTAFGWLPERTDGPSFRLDYREMLRGRAESQLAAARVAARRVAPSTEVEAEVILGSPHAVLGAEARIAQLLVVGSRGRGRLEELIAGSVGVALAASAPCPVVVVRGEERDPDEEAQLPIAVGVDGTAGGDEAIAFAFDAAASRQVELVAVHAWNDITAPFGYAPFEEPVISEEELQALAERLAGHLAGWARKHPDVPVRRVLARGRPAPCLLEQAQQAQLVVVGSRGRGEFAGLVLGSVGNVLVHHAPCPVAVVRP</sequence>
<evidence type="ECO:0000259" key="2">
    <source>
        <dbReference type="Pfam" id="PF00582"/>
    </source>
</evidence>
<dbReference type="Pfam" id="PF00582">
    <property type="entry name" value="Usp"/>
    <property type="match status" value="2"/>
</dbReference>
<comment type="caution">
    <text evidence="3">The sequence shown here is derived from an EMBL/GenBank/DDBJ whole genome shotgun (WGS) entry which is preliminary data.</text>
</comment>
<organism evidence="3 4">
    <name type="scientific">Pseudonocardia hierapolitana</name>
    <dbReference type="NCBI Taxonomy" id="1128676"/>
    <lineage>
        <taxon>Bacteria</taxon>
        <taxon>Bacillati</taxon>
        <taxon>Actinomycetota</taxon>
        <taxon>Actinomycetes</taxon>
        <taxon>Pseudonocardiales</taxon>
        <taxon>Pseudonocardiaceae</taxon>
        <taxon>Pseudonocardia</taxon>
    </lineage>
</organism>
<dbReference type="PANTHER" id="PTHR31964:SF113">
    <property type="entry name" value="USPA DOMAIN-CONTAINING PROTEIN"/>
    <property type="match status" value="1"/>
</dbReference>
<dbReference type="Proteomes" id="UP000321261">
    <property type="component" value="Unassembled WGS sequence"/>
</dbReference>
<dbReference type="InterPro" id="IPR006015">
    <property type="entry name" value="Universal_stress_UspA"/>
</dbReference>
<name>A0A561SJW8_9PSEU</name>
<accession>A0A561SJW8</accession>
<comment type="similarity">
    <text evidence="1">Belongs to the universal stress protein A family.</text>
</comment>
<reference evidence="3 4" key="1">
    <citation type="submission" date="2019-06" db="EMBL/GenBank/DDBJ databases">
        <title>Sequencing the genomes of 1000 actinobacteria strains.</title>
        <authorList>
            <person name="Klenk H.-P."/>
        </authorList>
    </citation>
    <scope>NUCLEOTIDE SEQUENCE [LARGE SCALE GENOMIC DNA]</scope>
    <source>
        <strain evidence="3 4">DSM 45671</strain>
    </source>
</reference>
<keyword evidence="4" id="KW-1185">Reference proteome</keyword>
<gene>
    <name evidence="3" type="ORF">FHX44_111035</name>
</gene>
<feature type="domain" description="UspA" evidence="2">
    <location>
        <begin position="8"/>
        <end position="145"/>
    </location>
</feature>
<evidence type="ECO:0000313" key="4">
    <source>
        <dbReference type="Proteomes" id="UP000321261"/>
    </source>
</evidence>
<proteinExistence type="inferred from homology"/>
<dbReference type="RefSeq" id="WP_147254400.1">
    <property type="nucleotide sequence ID" value="NZ_VIWU01000001.1"/>
</dbReference>
<dbReference type="SUPFAM" id="SSF52402">
    <property type="entry name" value="Adenine nucleotide alpha hydrolases-like"/>
    <property type="match status" value="2"/>
</dbReference>
<dbReference type="InterPro" id="IPR014729">
    <property type="entry name" value="Rossmann-like_a/b/a_fold"/>
</dbReference>
<feature type="domain" description="UspA" evidence="2">
    <location>
        <begin position="159"/>
        <end position="295"/>
    </location>
</feature>
<dbReference type="EMBL" id="VIWU01000001">
    <property type="protein sequence ID" value="TWF75151.1"/>
    <property type="molecule type" value="Genomic_DNA"/>
</dbReference>
<dbReference type="OrthoDB" id="3569526at2"/>
<evidence type="ECO:0000313" key="3">
    <source>
        <dbReference type="EMBL" id="TWF75151.1"/>
    </source>
</evidence>
<dbReference type="AlphaFoldDB" id="A0A561SJW8"/>
<dbReference type="InterPro" id="IPR006016">
    <property type="entry name" value="UspA"/>
</dbReference>